<name>S8CWB1_9LAMI</name>
<keyword evidence="2" id="KW-0808">Transferase</keyword>
<evidence type="ECO:0000256" key="2">
    <source>
        <dbReference type="ARBA" id="ARBA00022679"/>
    </source>
</evidence>
<organism evidence="3 4">
    <name type="scientific">Genlisea aurea</name>
    <dbReference type="NCBI Taxonomy" id="192259"/>
    <lineage>
        <taxon>Eukaryota</taxon>
        <taxon>Viridiplantae</taxon>
        <taxon>Streptophyta</taxon>
        <taxon>Embryophyta</taxon>
        <taxon>Tracheophyta</taxon>
        <taxon>Spermatophyta</taxon>
        <taxon>Magnoliopsida</taxon>
        <taxon>eudicotyledons</taxon>
        <taxon>Gunneridae</taxon>
        <taxon>Pentapetalae</taxon>
        <taxon>asterids</taxon>
        <taxon>lamiids</taxon>
        <taxon>Lamiales</taxon>
        <taxon>Lentibulariaceae</taxon>
        <taxon>Genlisea</taxon>
    </lineage>
</organism>
<proteinExistence type="inferred from homology"/>
<reference evidence="3 4" key="1">
    <citation type="journal article" date="2013" name="BMC Genomics">
        <title>The miniature genome of a carnivorous plant Genlisea aurea contains a low number of genes and short non-coding sequences.</title>
        <authorList>
            <person name="Leushkin E.V."/>
            <person name="Sutormin R.A."/>
            <person name="Nabieva E.R."/>
            <person name="Penin A.A."/>
            <person name="Kondrashov A.S."/>
            <person name="Logacheva M.D."/>
        </authorList>
    </citation>
    <scope>NUCLEOTIDE SEQUENCE [LARGE SCALE GENOMIC DNA]</scope>
</reference>
<protein>
    <submittedName>
        <fullName evidence="3">Uncharacterized protein</fullName>
    </submittedName>
</protein>
<evidence type="ECO:0000313" key="3">
    <source>
        <dbReference type="EMBL" id="EPS71699.1"/>
    </source>
</evidence>
<evidence type="ECO:0000313" key="4">
    <source>
        <dbReference type="Proteomes" id="UP000015453"/>
    </source>
</evidence>
<dbReference type="AlphaFoldDB" id="S8CWB1"/>
<accession>S8CWB1</accession>
<gene>
    <name evidence="3" type="ORF">M569_03064</name>
</gene>
<evidence type="ECO:0000256" key="1">
    <source>
        <dbReference type="ARBA" id="ARBA00009861"/>
    </source>
</evidence>
<dbReference type="PANTHER" id="PTHR31147">
    <property type="entry name" value="ACYL TRANSFERASE 4"/>
    <property type="match status" value="1"/>
</dbReference>
<dbReference type="GO" id="GO:0016740">
    <property type="term" value="F:transferase activity"/>
    <property type="evidence" value="ECO:0007669"/>
    <property type="project" value="UniProtKB-KW"/>
</dbReference>
<dbReference type="InterPro" id="IPR050898">
    <property type="entry name" value="Plant_acyltransferase"/>
</dbReference>
<dbReference type="EMBL" id="AUSU01001141">
    <property type="protein sequence ID" value="EPS71699.1"/>
    <property type="molecule type" value="Genomic_DNA"/>
</dbReference>
<comment type="similarity">
    <text evidence="1">Belongs to the plant acyltransferase family.</text>
</comment>
<dbReference type="Proteomes" id="UP000015453">
    <property type="component" value="Unassembled WGS sequence"/>
</dbReference>
<keyword evidence="4" id="KW-1185">Reference proteome</keyword>
<dbReference type="Gene3D" id="3.30.559.10">
    <property type="entry name" value="Chloramphenicol acetyltransferase-like domain"/>
    <property type="match status" value="2"/>
</dbReference>
<dbReference type="OrthoDB" id="671439at2759"/>
<dbReference type="Pfam" id="PF02458">
    <property type="entry name" value="Transferase"/>
    <property type="match status" value="1"/>
</dbReference>
<sequence length="467" mass="53075">MALISLLSKPTLTFTYSMKYFHERASFNKFRVRSIRTIDASPNVDLRIKRSEPEFILPAQPAPIEMKPLSDLDSWDQIRVRAPFLIFYKRNPEMKERRDHGEVIKRALAEALVYYYPLAGRLVPTIDTSTGKTKLWVDCGRGASDAGVLFVKAEADIELTEVGDNVLAPNPCCTKQLLWTWEENFDKEFESFTICGPLLSIQVTKFKCGGIALGVVAHHCVTDGYGISLFLAAMCEIARGQNVPSIPPIWLRDQFLCARTHPQVTCAESEFRNKKDVLKIAIREMRETSPISIVFDSKDVQTLRDRHNLQSCTKYELITACLWKCSTILRRPDPEEVTRLTSATSVRGTRAMIELPKGYYGNSILMPMSMCSVGHLVNKPLVHAVKLVKQTKLRIRDPEYVRSFVDHIATRPSIPDHRLRFFISDISQLGHERFDFGWGQPVNVVSAIVISMMRVAPVWLLNLSRQT</sequence>
<dbReference type="InterPro" id="IPR023213">
    <property type="entry name" value="CAT-like_dom_sf"/>
</dbReference>
<comment type="caution">
    <text evidence="3">The sequence shown here is derived from an EMBL/GenBank/DDBJ whole genome shotgun (WGS) entry which is preliminary data.</text>
</comment>
<dbReference type="PANTHER" id="PTHR31147:SF66">
    <property type="entry name" value="OS05G0315700 PROTEIN"/>
    <property type="match status" value="1"/>
</dbReference>